<dbReference type="Gene3D" id="3.40.50.1110">
    <property type="entry name" value="SGNH hydrolase"/>
    <property type="match status" value="1"/>
</dbReference>
<evidence type="ECO:0000259" key="2">
    <source>
        <dbReference type="Pfam" id="PF13472"/>
    </source>
</evidence>
<protein>
    <submittedName>
        <fullName evidence="3">GDSL family lipase</fullName>
    </submittedName>
</protein>
<dbReference type="PANTHER" id="PTHR43784">
    <property type="entry name" value="GDSL-LIKE LIPASE/ACYLHYDROLASE, PUTATIVE (AFU_ORTHOLOGUE AFUA_2G00820)-RELATED"/>
    <property type="match status" value="1"/>
</dbReference>
<dbReference type="AlphaFoldDB" id="A0A931N5C3"/>
<dbReference type="Proteomes" id="UP000655751">
    <property type="component" value="Unassembled WGS sequence"/>
</dbReference>
<dbReference type="SUPFAM" id="SSF52266">
    <property type="entry name" value="SGNH hydrolase"/>
    <property type="match status" value="1"/>
</dbReference>
<evidence type="ECO:0000313" key="3">
    <source>
        <dbReference type="EMBL" id="MBH0779587.1"/>
    </source>
</evidence>
<dbReference type="EMBL" id="JADMLG010000011">
    <property type="protein sequence ID" value="MBH0779587.1"/>
    <property type="molecule type" value="Genomic_DNA"/>
</dbReference>
<accession>A0A931N5C3</accession>
<name>A0A931N5C3_9NOCA</name>
<sequence>MNGSSTMRHPAAPARGKRARRSPSPWVAAAAAGVLTGALAVTALPPAIGSADEPGCGGTHFVASWAASPTDAVTPFDATGGLVPLTVDDQTFRMIVSPHLGGEQLRVRLTNRFGLTPVTFDRVSVGDRISGATVGNVAAVRFGGRDSVTIEPGAEALSDPVSFPVAAFAPLAVSIHVAGQAGPPTKHWNANATSYYSPAGSGDLTGRADAGGFTATTQSWFYVSAVDVLAPAGTRAVVAFGDSITDGFVGSTPISIPVDRAAADTDGRYPDVLQHRLNAQRVPVSVVNAGIGSNRVLASGEPLLLGPSGLSRFQRDALDQAGVSGVLVQEGINDLGLPPQADAASMISGYEQLIAAARRAGKKVWLGTLLPASDALVDGVLIAPRSETERQAINAWIRGQRLADGIVDFDAALRDPGDPAVLRDEYSSVDRLHPSLAGYRAMAEAVDTALLADTRSPAC</sequence>
<proteinExistence type="predicted"/>
<feature type="domain" description="SGNH hydrolase-type esterase" evidence="2">
    <location>
        <begin position="239"/>
        <end position="441"/>
    </location>
</feature>
<keyword evidence="4" id="KW-1185">Reference proteome</keyword>
<gene>
    <name evidence="3" type="ORF">IT779_25275</name>
</gene>
<organism evidence="3 4">
    <name type="scientific">Nocardia bovistercoris</name>
    <dbReference type="NCBI Taxonomy" id="2785916"/>
    <lineage>
        <taxon>Bacteria</taxon>
        <taxon>Bacillati</taxon>
        <taxon>Actinomycetota</taxon>
        <taxon>Actinomycetes</taxon>
        <taxon>Mycobacteriales</taxon>
        <taxon>Nocardiaceae</taxon>
        <taxon>Nocardia</taxon>
    </lineage>
</organism>
<reference evidence="3" key="1">
    <citation type="submission" date="2020-11" db="EMBL/GenBank/DDBJ databases">
        <title>Nocardia NEAU-351.nov., a novel actinomycete isolated from the cow dung.</title>
        <authorList>
            <person name="Zhang X."/>
        </authorList>
    </citation>
    <scope>NUCLEOTIDE SEQUENCE</scope>
    <source>
        <strain evidence="3">NEAU-351</strain>
    </source>
</reference>
<evidence type="ECO:0000313" key="4">
    <source>
        <dbReference type="Proteomes" id="UP000655751"/>
    </source>
</evidence>
<comment type="caution">
    <text evidence="3">The sequence shown here is derived from an EMBL/GenBank/DDBJ whole genome shotgun (WGS) entry which is preliminary data.</text>
</comment>
<dbReference type="InterPro" id="IPR036514">
    <property type="entry name" value="SGNH_hydro_sf"/>
</dbReference>
<evidence type="ECO:0000256" key="1">
    <source>
        <dbReference type="SAM" id="MobiDB-lite"/>
    </source>
</evidence>
<dbReference type="InterPro" id="IPR013830">
    <property type="entry name" value="SGNH_hydro"/>
</dbReference>
<dbReference type="InterPro" id="IPR053140">
    <property type="entry name" value="GDSL_Rv0518-like"/>
</dbReference>
<dbReference type="PANTHER" id="PTHR43784:SF2">
    <property type="entry name" value="GDSL-LIKE LIPASE_ACYLHYDROLASE, PUTATIVE (AFU_ORTHOLOGUE AFUA_2G00820)-RELATED"/>
    <property type="match status" value="1"/>
</dbReference>
<feature type="region of interest" description="Disordered" evidence="1">
    <location>
        <begin position="1"/>
        <end position="23"/>
    </location>
</feature>
<dbReference type="Pfam" id="PF13472">
    <property type="entry name" value="Lipase_GDSL_2"/>
    <property type="match status" value="1"/>
</dbReference>